<evidence type="ECO:0000313" key="2">
    <source>
        <dbReference type="Proteomes" id="UP001054837"/>
    </source>
</evidence>
<accession>A0AAV4X523</accession>
<sequence>MRGEALYRYPVSTTVSTTMDDPVSADRGKRISTPSGIRYRLVEIRSLDAGTVRTSSNEGYKLKIEPLIR</sequence>
<dbReference type="Proteomes" id="UP001054837">
    <property type="component" value="Unassembled WGS sequence"/>
</dbReference>
<comment type="caution">
    <text evidence="1">The sequence shown here is derived from an EMBL/GenBank/DDBJ whole genome shotgun (WGS) entry which is preliminary data.</text>
</comment>
<keyword evidence="2" id="KW-1185">Reference proteome</keyword>
<proteinExistence type="predicted"/>
<gene>
    <name evidence="1" type="ORF">CDAR_268681</name>
</gene>
<organism evidence="1 2">
    <name type="scientific">Caerostris darwini</name>
    <dbReference type="NCBI Taxonomy" id="1538125"/>
    <lineage>
        <taxon>Eukaryota</taxon>
        <taxon>Metazoa</taxon>
        <taxon>Ecdysozoa</taxon>
        <taxon>Arthropoda</taxon>
        <taxon>Chelicerata</taxon>
        <taxon>Arachnida</taxon>
        <taxon>Araneae</taxon>
        <taxon>Araneomorphae</taxon>
        <taxon>Entelegynae</taxon>
        <taxon>Araneoidea</taxon>
        <taxon>Araneidae</taxon>
        <taxon>Caerostris</taxon>
    </lineage>
</organism>
<reference evidence="1 2" key="1">
    <citation type="submission" date="2021-06" db="EMBL/GenBank/DDBJ databases">
        <title>Caerostris darwini draft genome.</title>
        <authorList>
            <person name="Kono N."/>
            <person name="Arakawa K."/>
        </authorList>
    </citation>
    <scope>NUCLEOTIDE SEQUENCE [LARGE SCALE GENOMIC DNA]</scope>
</reference>
<protein>
    <submittedName>
        <fullName evidence="1">Uncharacterized protein</fullName>
    </submittedName>
</protein>
<dbReference type="AlphaFoldDB" id="A0AAV4X523"/>
<evidence type="ECO:0000313" key="1">
    <source>
        <dbReference type="EMBL" id="GIY89085.1"/>
    </source>
</evidence>
<name>A0AAV4X523_9ARAC</name>
<dbReference type="EMBL" id="BPLQ01015570">
    <property type="protein sequence ID" value="GIY89085.1"/>
    <property type="molecule type" value="Genomic_DNA"/>
</dbReference>